<dbReference type="InterPro" id="IPR027417">
    <property type="entry name" value="P-loop_NTPase"/>
</dbReference>
<keyword evidence="5" id="KW-0547">Nucleotide-binding</keyword>
<keyword evidence="5" id="KW-0067">ATP-binding</keyword>
<evidence type="ECO:0000313" key="5">
    <source>
        <dbReference type="EMBL" id="QBK87427.1"/>
    </source>
</evidence>
<dbReference type="Gene3D" id="2.170.16.10">
    <property type="entry name" value="Hedgehog/Intein (Hint) domain"/>
    <property type="match status" value="1"/>
</dbReference>
<feature type="region of interest" description="Disordered" evidence="2">
    <location>
        <begin position="323"/>
        <end position="352"/>
    </location>
</feature>
<evidence type="ECO:0000259" key="3">
    <source>
        <dbReference type="PROSITE" id="PS50819"/>
    </source>
</evidence>
<dbReference type="GO" id="GO:0004386">
    <property type="term" value="F:helicase activity"/>
    <property type="evidence" value="ECO:0007669"/>
    <property type="project" value="UniProtKB-KW"/>
</dbReference>
<feature type="compositionally biased region" description="Low complexity" evidence="2">
    <location>
        <begin position="326"/>
        <end position="338"/>
    </location>
</feature>
<keyword evidence="1" id="KW-0378">Hydrolase</keyword>
<evidence type="ECO:0000256" key="1">
    <source>
        <dbReference type="ARBA" id="ARBA00022801"/>
    </source>
</evidence>
<proteinExistence type="predicted"/>
<dbReference type="PROSITE" id="PS51192">
    <property type="entry name" value="HELICASE_ATP_BIND_1"/>
    <property type="match status" value="1"/>
</dbReference>
<sequence length="896" mass="101266">MSLRIDKTFINDRDINQIKNDCYVEGKENDYGPPDSLRAYGETPSSLYIPFAYAKTRFKKSPNKDIQFPQTRYTFKSEQFPFRTDCGRDQQVVFNEATQLIRKHRSALLSLYCNFGKCLAKDTPILMYDGTIKMVQNVQVGDLLMGDDSTPRNVLSLARGREEMYEIVPNKGDSYTVNKSHILSLKISGNRNIIKCSKNGKLHSWLVRWFDHEHLKIRGEQFYHHHNSDVDTYITAQNFRDSIVSPDVVDISVEDYINLPAYFHGPAGALLGYKVGVDFPAQPVDIDPYMLGYWLGDGVASVPSTLAASPRSAKLFERAAEPLVPKPASGSKPASSAPRIDPPARSPAGAQPRITKTLKPLNLYLNPNKHDPITYSIRGSGRVHSNSFLNALKSYNLVSNKHIPQVYKSNSREVRLQLLAGLLDSDGSLQCNCFDFVQKSKVLAEDTLFLVRSLGLAAYIKKCRKTCTNDPGGPPAEGRDPSEARPNTGTYYRMTIFGHTDMIPTILKRKQATCRQQIRDPLATRIKVVPKGIGHYYGFSIDGNHRFLLGDFTVTHNTYLAIRLAQASGVKAAILAHRGILFDQWAESIQKFTTATVQQVDTDGILDPTADFYIFNIAFVHKRWQKSTKSWIPKKLGIYKDIGILIVDEAHIACASEMSRALLYFNPRITLALTATPVRKDGMDKALELYFGKYDTTRIIRIATDPFVVYRLPTGIKPEFTYNAFGKKDWNSVISSLVENKIRNKLIIRLICKFDTYNILLLTKRKSHCKLLSTQLTKLGISNTVMTGTTKKYDKTARVLLSTYSKLGVGFDDTRLNMLIVACSVTEVEQYAGRLRDGVDKKRIIIDLVDDDPNCLKHWCFRRVWYISRKGNVKHYYRVFPNEKPKAIAAVPTKRP</sequence>
<dbReference type="SUPFAM" id="SSF51294">
    <property type="entry name" value="Hedgehog/intein (Hint) domain"/>
    <property type="match status" value="1"/>
</dbReference>
<protein>
    <submittedName>
        <fullName evidence="5">A18-like helicase</fullName>
    </submittedName>
</protein>
<dbReference type="Pfam" id="PF04851">
    <property type="entry name" value="ResIII"/>
    <property type="match status" value="1"/>
</dbReference>
<organism evidence="5">
    <name type="scientific">Marseillevirus LCMAC201</name>
    <dbReference type="NCBI Taxonomy" id="2506605"/>
    <lineage>
        <taxon>Viruses</taxon>
        <taxon>Varidnaviria</taxon>
        <taxon>Bamfordvirae</taxon>
        <taxon>Nucleocytoviricota</taxon>
        <taxon>Megaviricetes</taxon>
        <taxon>Pimascovirales</taxon>
        <taxon>Pimascovirales incertae sedis</taxon>
        <taxon>Marseilleviridae</taxon>
    </lineage>
</organism>
<dbReference type="SUPFAM" id="SSF55608">
    <property type="entry name" value="Homing endonucleases"/>
    <property type="match status" value="1"/>
</dbReference>
<dbReference type="InterPro" id="IPR036844">
    <property type="entry name" value="Hint_dom_sf"/>
</dbReference>
<dbReference type="Pfam" id="PF05203">
    <property type="entry name" value="Hom_end_hint"/>
    <property type="match status" value="1"/>
</dbReference>
<name>A0A481YX22_9VIRU</name>
<dbReference type="InterPro" id="IPR006142">
    <property type="entry name" value="INTEIN"/>
</dbReference>
<dbReference type="InterPro" id="IPR004042">
    <property type="entry name" value="Intein_endonuc_central"/>
</dbReference>
<feature type="domain" description="DOD-type homing endonuclease" evidence="3">
    <location>
        <begin position="290"/>
        <end position="456"/>
    </location>
</feature>
<evidence type="ECO:0000259" key="4">
    <source>
        <dbReference type="PROSITE" id="PS51192"/>
    </source>
</evidence>
<dbReference type="InterPro" id="IPR007868">
    <property type="entry name" value="Hom_end_hint"/>
</dbReference>
<dbReference type="GO" id="GO:0016787">
    <property type="term" value="F:hydrolase activity"/>
    <property type="evidence" value="ECO:0007669"/>
    <property type="project" value="UniProtKB-KW"/>
</dbReference>
<dbReference type="InterPro" id="IPR027434">
    <property type="entry name" value="Homing_endonucl"/>
</dbReference>
<reference evidence="5" key="1">
    <citation type="journal article" date="2019" name="MBio">
        <title>Virus Genomes from Deep Sea Sediments Expand the Ocean Megavirome and Support Independent Origins of Viral Gigantism.</title>
        <authorList>
            <person name="Backstrom D."/>
            <person name="Yutin N."/>
            <person name="Jorgensen S.L."/>
            <person name="Dharamshi J."/>
            <person name="Homa F."/>
            <person name="Zaremba-Niedwiedzka K."/>
            <person name="Spang A."/>
            <person name="Wolf Y.I."/>
            <person name="Koonin E.V."/>
            <person name="Ettema T.J."/>
        </authorList>
    </citation>
    <scope>NUCLEOTIDE SEQUENCE</scope>
</reference>
<accession>A0A481YX22</accession>
<dbReference type="Gene3D" id="3.40.50.300">
    <property type="entry name" value="P-loop containing nucleotide triphosphate hydrolases"/>
    <property type="match status" value="2"/>
</dbReference>
<dbReference type="EMBL" id="MK500351">
    <property type="protein sequence ID" value="QBK87427.1"/>
    <property type="molecule type" value="Genomic_DNA"/>
</dbReference>
<dbReference type="GO" id="GO:0004519">
    <property type="term" value="F:endonuclease activity"/>
    <property type="evidence" value="ECO:0007669"/>
    <property type="project" value="InterPro"/>
</dbReference>
<gene>
    <name evidence="5" type="ORF">LCMAC201_03370</name>
</gene>
<dbReference type="GO" id="GO:0003677">
    <property type="term" value="F:DNA binding"/>
    <property type="evidence" value="ECO:0007669"/>
    <property type="project" value="InterPro"/>
</dbReference>
<dbReference type="InterPro" id="IPR006935">
    <property type="entry name" value="Helicase/UvrB_N"/>
</dbReference>
<dbReference type="PRINTS" id="PR00379">
    <property type="entry name" value="INTEIN"/>
</dbReference>
<dbReference type="SUPFAM" id="SSF52540">
    <property type="entry name" value="P-loop containing nucleoside triphosphate hydrolases"/>
    <property type="match status" value="1"/>
</dbReference>
<dbReference type="PROSITE" id="PS50819">
    <property type="entry name" value="INTEIN_ENDONUCLEASE"/>
    <property type="match status" value="1"/>
</dbReference>
<dbReference type="GO" id="GO:0016539">
    <property type="term" value="P:intein-mediated protein splicing"/>
    <property type="evidence" value="ECO:0007669"/>
    <property type="project" value="InterPro"/>
</dbReference>
<keyword evidence="5" id="KW-0347">Helicase</keyword>
<feature type="domain" description="Helicase ATP-binding" evidence="4">
    <location>
        <begin position="538"/>
        <end position="695"/>
    </location>
</feature>
<dbReference type="Gene3D" id="3.10.28.10">
    <property type="entry name" value="Homing endonucleases"/>
    <property type="match status" value="1"/>
</dbReference>
<evidence type="ECO:0000256" key="2">
    <source>
        <dbReference type="SAM" id="MobiDB-lite"/>
    </source>
</evidence>
<dbReference type="GO" id="GO:0005524">
    <property type="term" value="F:ATP binding"/>
    <property type="evidence" value="ECO:0007669"/>
    <property type="project" value="InterPro"/>
</dbReference>
<dbReference type="InterPro" id="IPR014001">
    <property type="entry name" value="Helicase_ATP-bd"/>
</dbReference>